<accession>A0A7R9LD80</accession>
<keyword evidence="1" id="KW-0472">Membrane</keyword>
<proteinExistence type="predicted"/>
<evidence type="ECO:0000256" key="1">
    <source>
        <dbReference type="SAM" id="Phobius"/>
    </source>
</evidence>
<evidence type="ECO:0000313" key="3">
    <source>
        <dbReference type="Proteomes" id="UP000759131"/>
    </source>
</evidence>
<dbReference type="Proteomes" id="UP000759131">
    <property type="component" value="Unassembled WGS sequence"/>
</dbReference>
<keyword evidence="3" id="KW-1185">Reference proteome</keyword>
<sequence>TFSPVKGVKANNGTYDPKARKVEYTLKDVTDDTVGKYRCEVEYYSGAVNNFHVFSEITLNAVPIFTPIPGINKIVNLEPGAFIINNINRTTAGRYVCKVYFNNNLNNYYNTRSFTLGIQVHNVTFITQTSGPDSEHPYPRVHKQHLQSDDMRAIKMSRSPENVTLAITPAKVRDEDVHVVCSYNLSQINDRFIDISLYKDNVRFLKQYDAVRLFRFLELNRFNIAIEFRRLKGIDEIINYYNEKSSPQLFVTIKDPTKYTAGRYACRVTFANQTHTSLNYTVSADAVLGGAAHLIISYHIVWLSIAIVLFK</sequence>
<evidence type="ECO:0000313" key="2">
    <source>
        <dbReference type="EMBL" id="CAD7638575.1"/>
    </source>
</evidence>
<dbReference type="OrthoDB" id="6534011at2759"/>
<organism evidence="2">
    <name type="scientific">Medioppia subpectinata</name>
    <dbReference type="NCBI Taxonomy" id="1979941"/>
    <lineage>
        <taxon>Eukaryota</taxon>
        <taxon>Metazoa</taxon>
        <taxon>Ecdysozoa</taxon>
        <taxon>Arthropoda</taxon>
        <taxon>Chelicerata</taxon>
        <taxon>Arachnida</taxon>
        <taxon>Acari</taxon>
        <taxon>Acariformes</taxon>
        <taxon>Sarcoptiformes</taxon>
        <taxon>Oribatida</taxon>
        <taxon>Brachypylina</taxon>
        <taxon>Oppioidea</taxon>
        <taxon>Oppiidae</taxon>
        <taxon>Medioppia</taxon>
    </lineage>
</organism>
<dbReference type="EMBL" id="OC875598">
    <property type="protein sequence ID" value="CAD7638575.1"/>
    <property type="molecule type" value="Genomic_DNA"/>
</dbReference>
<gene>
    <name evidence="2" type="ORF">OSB1V03_LOCUS17446</name>
</gene>
<keyword evidence="1" id="KW-1133">Transmembrane helix</keyword>
<feature type="transmembrane region" description="Helical" evidence="1">
    <location>
        <begin position="286"/>
        <end position="310"/>
    </location>
</feature>
<dbReference type="AlphaFoldDB" id="A0A7R9LD80"/>
<reference evidence="2" key="1">
    <citation type="submission" date="2020-11" db="EMBL/GenBank/DDBJ databases">
        <authorList>
            <person name="Tran Van P."/>
        </authorList>
    </citation>
    <scope>NUCLEOTIDE SEQUENCE</scope>
</reference>
<protein>
    <submittedName>
        <fullName evidence="2">Uncharacterized protein</fullName>
    </submittedName>
</protein>
<feature type="non-terminal residue" evidence="2">
    <location>
        <position position="311"/>
    </location>
</feature>
<keyword evidence="1" id="KW-0812">Transmembrane</keyword>
<dbReference type="EMBL" id="CAJPIZ010021023">
    <property type="protein sequence ID" value="CAG2117493.1"/>
    <property type="molecule type" value="Genomic_DNA"/>
</dbReference>
<name>A0A7R9LD80_9ACAR</name>